<evidence type="ECO:0000313" key="8">
    <source>
        <dbReference type="Proteomes" id="UP000664779"/>
    </source>
</evidence>
<accession>A0A939EMF0</accession>
<comment type="caution">
    <text evidence="7">The sequence shown here is derived from an EMBL/GenBank/DDBJ whole genome shotgun (WGS) entry which is preliminary data.</text>
</comment>
<evidence type="ECO:0000256" key="4">
    <source>
        <dbReference type="ARBA" id="ARBA00023235"/>
    </source>
</evidence>
<dbReference type="InterPro" id="IPR006099">
    <property type="entry name" value="MeMalonylCoA_mutase_a/b_cat"/>
</dbReference>
<name>A0A939EMF0_9HYPH</name>
<keyword evidence="8" id="KW-1185">Reference proteome</keyword>
<proteinExistence type="inferred from homology"/>
<dbReference type="RefSeq" id="WP_206939712.1">
    <property type="nucleotide sequence ID" value="NZ_JAFLNF010000003.1"/>
</dbReference>
<dbReference type="GO" id="GO:0005737">
    <property type="term" value="C:cytoplasm"/>
    <property type="evidence" value="ECO:0007669"/>
    <property type="project" value="TreeGrafter"/>
</dbReference>
<evidence type="ECO:0000256" key="1">
    <source>
        <dbReference type="ARBA" id="ARBA00001922"/>
    </source>
</evidence>
<keyword evidence="3" id="KW-0846">Cobalamin</keyword>
<evidence type="ECO:0000256" key="2">
    <source>
        <dbReference type="ARBA" id="ARBA00008465"/>
    </source>
</evidence>
<dbReference type="Pfam" id="PF01642">
    <property type="entry name" value="MM_CoA_mutase"/>
    <property type="match status" value="1"/>
</dbReference>
<dbReference type="SUPFAM" id="SSF51703">
    <property type="entry name" value="Cobalamin (vitamin B12)-dependent enzymes"/>
    <property type="match status" value="1"/>
</dbReference>
<evidence type="ECO:0000313" key="7">
    <source>
        <dbReference type="EMBL" id="MBO0345266.1"/>
    </source>
</evidence>
<evidence type="ECO:0000259" key="6">
    <source>
        <dbReference type="Pfam" id="PF01642"/>
    </source>
</evidence>
<comment type="cofactor">
    <cofactor evidence="1">
        <name>adenosylcob(III)alamin</name>
        <dbReference type="ChEBI" id="CHEBI:18408"/>
    </cofactor>
</comment>
<evidence type="ECO:0000256" key="5">
    <source>
        <dbReference type="ARBA" id="ARBA00023285"/>
    </source>
</evidence>
<dbReference type="InterPro" id="IPR016176">
    <property type="entry name" value="Cbl-dep_enz_cat"/>
</dbReference>
<keyword evidence="4" id="KW-0413">Isomerase</keyword>
<dbReference type="GO" id="GO:0046872">
    <property type="term" value="F:metal ion binding"/>
    <property type="evidence" value="ECO:0007669"/>
    <property type="project" value="InterPro"/>
</dbReference>
<dbReference type="EMBL" id="JAFLNF010000003">
    <property type="protein sequence ID" value="MBO0345266.1"/>
    <property type="molecule type" value="Genomic_DNA"/>
</dbReference>
<organism evidence="7 8">
    <name type="scientific">Roseibium limicola</name>
    <dbReference type="NCBI Taxonomy" id="2816037"/>
    <lineage>
        <taxon>Bacteria</taxon>
        <taxon>Pseudomonadati</taxon>
        <taxon>Pseudomonadota</taxon>
        <taxon>Alphaproteobacteria</taxon>
        <taxon>Hyphomicrobiales</taxon>
        <taxon>Stappiaceae</taxon>
        <taxon>Roseibium</taxon>
    </lineage>
</organism>
<sequence length="626" mass="65719">MQGTDVAGRIKGDVSNVPETQTGTVSEELWLEQVDKALKGAARETLTRKTEDGALIAPLFKREAAARPRELRPARTAWHVSSRIDLETPGAAALQAVEDLQGGASGVSLVIANPLDPRGFGLPDATIDTLTSAFDGVLLDIITLRLELGMASSTPPSQALQNLAAVARDKGYDPRALSVVLACDPVGDATLALQTGADTHDSIAALLTEREAAGVSWPVVCADGRIWHDQGATQGQELGLAFASCLEMFRAFERAGLSQSDWAQAVSVTLVADADQQATIAKARAARMIFARILEVCGVPQSPLKLHMETSWRMLTRRDPAVNMLRNTVACFSAAVGGANSLTVLPHTQALGLPDRLARRLARNTQSILMEEGHLAQVSDPAAGSGALESITRACVDAAWKVLQAVEAKGGVPNAAETGMLSKLLSQTSDARRAKLGNLSLPLTGVSTFPNLTEAPVQVQAPAPEISDLPFSRLSAPFESLRDAADAAVGDAPHVFLAPLGRPAGFSARATFAANAFAAGGLRTSEADEAPDLKALVEAYTYSGARLACLIGPDALYKEQGEEVLRALRDAGCTYLYMAGRPGAAETELRAAGLDTALYAGCDLLSLLQEAHIRLGVAAATEETAR</sequence>
<dbReference type="InterPro" id="IPR036724">
    <property type="entry name" value="Cobalamin-bd_sf"/>
</dbReference>
<evidence type="ECO:0000256" key="3">
    <source>
        <dbReference type="ARBA" id="ARBA00022628"/>
    </source>
</evidence>
<protein>
    <submittedName>
        <fullName evidence="7">Methylmalonyl-CoA mutase</fullName>
    </submittedName>
</protein>
<dbReference type="Gene3D" id="3.20.20.240">
    <property type="entry name" value="Methylmalonyl-CoA mutase"/>
    <property type="match status" value="1"/>
</dbReference>
<feature type="domain" description="Methylmalonyl-CoA mutase alpha/beta chain catalytic" evidence="6">
    <location>
        <begin position="125"/>
        <end position="470"/>
    </location>
</feature>
<dbReference type="AlphaFoldDB" id="A0A939EMF0"/>
<dbReference type="Gene3D" id="3.40.50.280">
    <property type="entry name" value="Cobalamin-binding domain"/>
    <property type="match status" value="1"/>
</dbReference>
<reference evidence="7" key="1">
    <citation type="submission" date="2021-03" db="EMBL/GenBank/DDBJ databases">
        <title>Roseibium sp. CAU 1637 isolated from Incheon.</title>
        <authorList>
            <person name="Kim W."/>
        </authorList>
    </citation>
    <scope>NUCLEOTIDE SEQUENCE</scope>
    <source>
        <strain evidence="7">CAU 1637</strain>
    </source>
</reference>
<dbReference type="GO" id="GO:0019678">
    <property type="term" value="P:propionate metabolic process, methylmalonyl pathway"/>
    <property type="evidence" value="ECO:0007669"/>
    <property type="project" value="TreeGrafter"/>
</dbReference>
<dbReference type="GO" id="GO:0004494">
    <property type="term" value="F:methylmalonyl-CoA mutase activity"/>
    <property type="evidence" value="ECO:0007669"/>
    <property type="project" value="UniProtKB-EC"/>
</dbReference>
<dbReference type="GO" id="GO:0031419">
    <property type="term" value="F:cobalamin binding"/>
    <property type="evidence" value="ECO:0007669"/>
    <property type="project" value="UniProtKB-KW"/>
</dbReference>
<dbReference type="SUPFAM" id="SSF52242">
    <property type="entry name" value="Cobalamin (vitamin B12)-binding domain"/>
    <property type="match status" value="1"/>
</dbReference>
<dbReference type="PANTHER" id="PTHR48101">
    <property type="entry name" value="METHYLMALONYL-COA MUTASE, MITOCHONDRIAL-RELATED"/>
    <property type="match status" value="1"/>
</dbReference>
<dbReference type="Proteomes" id="UP000664779">
    <property type="component" value="Unassembled WGS sequence"/>
</dbReference>
<dbReference type="PANTHER" id="PTHR48101:SF4">
    <property type="entry name" value="METHYLMALONYL-COA MUTASE, MITOCHONDRIAL"/>
    <property type="match status" value="1"/>
</dbReference>
<gene>
    <name evidence="7" type="ORF">J0X15_08540</name>
</gene>
<keyword evidence="5" id="KW-0170">Cobalt</keyword>
<comment type="similarity">
    <text evidence="2">Belongs to the methylmalonyl-CoA mutase family.</text>
</comment>